<dbReference type="AlphaFoldDB" id="A0AAD7CR35"/>
<feature type="compositionally biased region" description="Basic residues" evidence="1">
    <location>
        <begin position="186"/>
        <end position="199"/>
    </location>
</feature>
<evidence type="ECO:0000313" key="3">
    <source>
        <dbReference type="Proteomes" id="UP001221757"/>
    </source>
</evidence>
<gene>
    <name evidence="2" type="ORF">B0H17DRAFT_1337632</name>
</gene>
<comment type="caution">
    <text evidence="2">The sequence shown here is derived from an EMBL/GenBank/DDBJ whole genome shotgun (WGS) entry which is preliminary data.</text>
</comment>
<sequence>MGFDPNRQDVALELGDPLWELSAELDGPSHTFESLPSVMTDSKLKKPRTVNFLKSQCTRNPDVARELGFPPLRISTELDGPFAYTQELDVCDDRSKIQNIPDSNLPEELADGESGAYAQGVGAFPRAIHDATRISMDLLPLPLIPVASPPPRPPNPIAAHLDRIPTSGSSKRKFRDDDPADDINIHARRPRKMPKRADL</sequence>
<protein>
    <submittedName>
        <fullName evidence="2">Uncharacterized protein</fullName>
    </submittedName>
</protein>
<proteinExistence type="predicted"/>
<dbReference type="Proteomes" id="UP001221757">
    <property type="component" value="Unassembled WGS sequence"/>
</dbReference>
<dbReference type="EMBL" id="JARKIE010000275">
    <property type="protein sequence ID" value="KAJ7658922.1"/>
    <property type="molecule type" value="Genomic_DNA"/>
</dbReference>
<name>A0AAD7CR35_MYCRO</name>
<keyword evidence="3" id="KW-1185">Reference proteome</keyword>
<feature type="region of interest" description="Disordered" evidence="1">
    <location>
        <begin position="149"/>
        <end position="199"/>
    </location>
</feature>
<reference evidence="2" key="1">
    <citation type="submission" date="2023-03" db="EMBL/GenBank/DDBJ databases">
        <title>Massive genome expansion in bonnet fungi (Mycena s.s.) driven by repeated elements and novel gene families across ecological guilds.</title>
        <authorList>
            <consortium name="Lawrence Berkeley National Laboratory"/>
            <person name="Harder C.B."/>
            <person name="Miyauchi S."/>
            <person name="Viragh M."/>
            <person name="Kuo A."/>
            <person name="Thoen E."/>
            <person name="Andreopoulos B."/>
            <person name="Lu D."/>
            <person name="Skrede I."/>
            <person name="Drula E."/>
            <person name="Henrissat B."/>
            <person name="Morin E."/>
            <person name="Kohler A."/>
            <person name="Barry K."/>
            <person name="LaButti K."/>
            <person name="Morin E."/>
            <person name="Salamov A."/>
            <person name="Lipzen A."/>
            <person name="Mereny Z."/>
            <person name="Hegedus B."/>
            <person name="Baldrian P."/>
            <person name="Stursova M."/>
            <person name="Weitz H."/>
            <person name="Taylor A."/>
            <person name="Grigoriev I.V."/>
            <person name="Nagy L.G."/>
            <person name="Martin F."/>
            <person name="Kauserud H."/>
        </authorList>
    </citation>
    <scope>NUCLEOTIDE SEQUENCE</scope>
    <source>
        <strain evidence="2">CBHHK067</strain>
    </source>
</reference>
<evidence type="ECO:0000313" key="2">
    <source>
        <dbReference type="EMBL" id="KAJ7658922.1"/>
    </source>
</evidence>
<accession>A0AAD7CR35</accession>
<evidence type="ECO:0000256" key="1">
    <source>
        <dbReference type="SAM" id="MobiDB-lite"/>
    </source>
</evidence>
<organism evidence="2 3">
    <name type="scientific">Mycena rosella</name>
    <name type="common">Pink bonnet</name>
    <name type="synonym">Agaricus rosellus</name>
    <dbReference type="NCBI Taxonomy" id="1033263"/>
    <lineage>
        <taxon>Eukaryota</taxon>
        <taxon>Fungi</taxon>
        <taxon>Dikarya</taxon>
        <taxon>Basidiomycota</taxon>
        <taxon>Agaricomycotina</taxon>
        <taxon>Agaricomycetes</taxon>
        <taxon>Agaricomycetidae</taxon>
        <taxon>Agaricales</taxon>
        <taxon>Marasmiineae</taxon>
        <taxon>Mycenaceae</taxon>
        <taxon>Mycena</taxon>
    </lineage>
</organism>